<evidence type="ECO:0000256" key="8">
    <source>
        <dbReference type="RuleBase" id="RU000461"/>
    </source>
</evidence>
<evidence type="ECO:0000256" key="9">
    <source>
        <dbReference type="SAM" id="Phobius"/>
    </source>
</evidence>
<dbReference type="PROSITE" id="PS00086">
    <property type="entry name" value="CYTOCHROME_P450"/>
    <property type="match status" value="1"/>
</dbReference>
<dbReference type="Pfam" id="PF00067">
    <property type="entry name" value="p450"/>
    <property type="match status" value="2"/>
</dbReference>
<dbReference type="PRINTS" id="PR00385">
    <property type="entry name" value="P450"/>
</dbReference>
<dbReference type="PANTHER" id="PTHR24305">
    <property type="entry name" value="CYTOCHROME P450"/>
    <property type="match status" value="1"/>
</dbReference>
<gene>
    <name evidence="10" type="ORF">EKO27_g4418</name>
</gene>
<evidence type="ECO:0000256" key="4">
    <source>
        <dbReference type="ARBA" id="ARBA00022723"/>
    </source>
</evidence>
<evidence type="ECO:0000256" key="2">
    <source>
        <dbReference type="ARBA" id="ARBA00005179"/>
    </source>
</evidence>
<dbReference type="InterPro" id="IPR002401">
    <property type="entry name" value="Cyt_P450_E_grp-I"/>
</dbReference>
<dbReference type="InterPro" id="IPR001128">
    <property type="entry name" value="Cyt_P450"/>
</dbReference>
<keyword evidence="5 8" id="KW-0560">Oxidoreductase</keyword>
<keyword evidence="6 8" id="KW-0408">Iron</keyword>
<evidence type="ECO:0000313" key="11">
    <source>
        <dbReference type="Proteomes" id="UP000286045"/>
    </source>
</evidence>
<dbReference type="Proteomes" id="UP000286045">
    <property type="component" value="Unassembled WGS sequence"/>
</dbReference>
<reference evidence="10 11" key="1">
    <citation type="submission" date="2018-12" db="EMBL/GenBank/DDBJ databases">
        <title>Draft genome sequence of Xylaria grammica IHI A82.</title>
        <authorList>
            <person name="Buettner E."/>
            <person name="Kellner H."/>
        </authorList>
    </citation>
    <scope>NUCLEOTIDE SEQUENCE [LARGE SCALE GENOMIC DNA]</scope>
    <source>
        <strain evidence="10 11">IHI A82</strain>
    </source>
</reference>
<evidence type="ECO:0000256" key="6">
    <source>
        <dbReference type="ARBA" id="ARBA00023004"/>
    </source>
</evidence>
<evidence type="ECO:0000256" key="3">
    <source>
        <dbReference type="ARBA" id="ARBA00022617"/>
    </source>
</evidence>
<dbReference type="PRINTS" id="PR00463">
    <property type="entry name" value="EP450I"/>
</dbReference>
<comment type="caution">
    <text evidence="10">The sequence shown here is derived from an EMBL/GenBank/DDBJ whole genome shotgun (WGS) entry which is preliminary data.</text>
</comment>
<dbReference type="GO" id="GO:0020037">
    <property type="term" value="F:heme binding"/>
    <property type="evidence" value="ECO:0007669"/>
    <property type="project" value="InterPro"/>
</dbReference>
<dbReference type="SUPFAM" id="SSF48264">
    <property type="entry name" value="Cytochrome P450"/>
    <property type="match status" value="1"/>
</dbReference>
<dbReference type="GO" id="GO:0005506">
    <property type="term" value="F:iron ion binding"/>
    <property type="evidence" value="ECO:0007669"/>
    <property type="project" value="InterPro"/>
</dbReference>
<dbReference type="PANTHER" id="PTHR24305:SF107">
    <property type="entry name" value="P450, PUTATIVE (EUROFUNG)-RELATED"/>
    <property type="match status" value="1"/>
</dbReference>
<keyword evidence="9" id="KW-1133">Transmembrane helix</keyword>
<evidence type="ECO:0000256" key="1">
    <source>
        <dbReference type="ARBA" id="ARBA00001971"/>
    </source>
</evidence>
<evidence type="ECO:0000256" key="5">
    <source>
        <dbReference type="ARBA" id="ARBA00023002"/>
    </source>
</evidence>
<keyword evidence="3 8" id="KW-0349">Heme</keyword>
<dbReference type="InterPro" id="IPR050121">
    <property type="entry name" value="Cytochrome_P450_monoxygenase"/>
</dbReference>
<evidence type="ECO:0000313" key="10">
    <source>
        <dbReference type="EMBL" id="RWA10685.1"/>
    </source>
</evidence>
<feature type="transmembrane region" description="Helical" evidence="9">
    <location>
        <begin position="9"/>
        <end position="27"/>
    </location>
</feature>
<keyword evidence="11" id="KW-1185">Reference proteome</keyword>
<dbReference type="GO" id="GO:0004497">
    <property type="term" value="F:monooxygenase activity"/>
    <property type="evidence" value="ECO:0007669"/>
    <property type="project" value="UniProtKB-KW"/>
</dbReference>
<name>A0A439D8F8_9PEZI</name>
<accession>A0A439D8F8</accession>
<dbReference type="Gene3D" id="1.10.630.10">
    <property type="entry name" value="Cytochrome P450"/>
    <property type="match status" value="1"/>
</dbReference>
<keyword evidence="9" id="KW-0472">Membrane</keyword>
<dbReference type="AlphaFoldDB" id="A0A439D8F8"/>
<organism evidence="10 11">
    <name type="scientific">Xylaria grammica</name>
    <dbReference type="NCBI Taxonomy" id="363999"/>
    <lineage>
        <taxon>Eukaryota</taxon>
        <taxon>Fungi</taxon>
        <taxon>Dikarya</taxon>
        <taxon>Ascomycota</taxon>
        <taxon>Pezizomycotina</taxon>
        <taxon>Sordariomycetes</taxon>
        <taxon>Xylariomycetidae</taxon>
        <taxon>Xylariales</taxon>
        <taxon>Xylariaceae</taxon>
        <taxon>Xylaria</taxon>
    </lineage>
</organism>
<proteinExistence type="inferred from homology"/>
<keyword evidence="9" id="KW-0812">Transmembrane</keyword>
<dbReference type="InterPro" id="IPR036396">
    <property type="entry name" value="Cyt_P450_sf"/>
</dbReference>
<evidence type="ECO:0008006" key="12">
    <source>
        <dbReference type="Google" id="ProtNLM"/>
    </source>
</evidence>
<comment type="similarity">
    <text evidence="8">Belongs to the cytochrome P450 family.</text>
</comment>
<dbReference type="EMBL" id="RYZI01000105">
    <property type="protein sequence ID" value="RWA10685.1"/>
    <property type="molecule type" value="Genomic_DNA"/>
</dbReference>
<comment type="pathway">
    <text evidence="2">Secondary metabolite biosynthesis.</text>
</comment>
<evidence type="ECO:0000256" key="7">
    <source>
        <dbReference type="ARBA" id="ARBA00023033"/>
    </source>
</evidence>
<keyword evidence="4 8" id="KW-0479">Metal-binding</keyword>
<protein>
    <recommendedName>
        <fullName evidence="12">Cytochrome P450</fullName>
    </recommendedName>
</protein>
<dbReference type="GO" id="GO:0016705">
    <property type="term" value="F:oxidoreductase activity, acting on paired donors, with incorporation or reduction of molecular oxygen"/>
    <property type="evidence" value="ECO:0007669"/>
    <property type="project" value="InterPro"/>
</dbReference>
<keyword evidence="7 8" id="KW-0503">Monooxygenase</keyword>
<dbReference type="STRING" id="363999.A0A439D8F8"/>
<sequence>MGVGDGKSLLFRAVGAVIVLFLARSLYRGYIQRTRTRALKAQGIPVLPHSWLFGHLLVLGKWRAENPPDANFYSFHTWLIKNCKRYFPDLDFPPPVVYLDLWPIEISLAIVYDPVAASQFAQTPSLPKLKLSTDFLIPLTSGLDIVSNEGSEWKTWRSRFNPGFSQRNLIAMLPALVEEVSIFASQLEGLAGSGGEWGSVFRLDEKTINLTFDIIVRAALGMRLNEQQRSESSPLKLALLDQIRIMNYGANAARALPIGRMPWHDWAARRNNRAIRDLVMPQIQSKLEADSNDSQVKTIVDLAIKYIDKDDPNASREQPSAEFIDKLMANLKAFLFAGHDTTAATICFMAKELQDNPECMAKLRAEHDAVLGSDPARAADVLIQSPHLLYALPYTLGCIKETLRLYPLAATLRAAPPGYSLTAPGSSTRSPHGWLGHMAIGSRRCTAPRLLVPQGDPLHPVNNNAWAPFSIGPRNCIGMELALIELRIFSVLTARRFDIGEAWNKWDKESAEATPSAKIDGERLYWCGDGIVHPKDGLDPPSSGRMVKGDVKRKSMDNGEWIASEVSHCYTW</sequence>
<dbReference type="InterPro" id="IPR017972">
    <property type="entry name" value="Cyt_P450_CS"/>
</dbReference>
<comment type="cofactor">
    <cofactor evidence="1">
        <name>heme</name>
        <dbReference type="ChEBI" id="CHEBI:30413"/>
    </cofactor>
</comment>